<dbReference type="EMBL" id="POSK01000021">
    <property type="protein sequence ID" value="PNI01525.1"/>
    <property type="molecule type" value="Genomic_DNA"/>
</dbReference>
<sequence length="298" mass="34302">MFQRNENLCKSVIDAKTQPSRKWKDDVFLAPECRERFLVLSDVPEMKQFDIFMAGLAQLKNGYVVERSSPDVHTVLVTLEGAGVLTTSECTLEVGINTVTFLPAGKPFRFELNDQSKPWNMVWLLLNNVERWNSVAKSYRPVINFDSAESVWSLTSLIHNEIDGRSAFRTMMLSELVKLLSNVEIDLSDTQMRVLSMLNTMESQLHLDWSVTDIAASVFLSTEQLNRVVKQIVGMTPREYLIHLRMKKAADLLGNKDWSIKMIALRLGYQDPNNFTHRFRKFYGISPRRYRDSLNLNS</sequence>
<dbReference type="InterPro" id="IPR018062">
    <property type="entry name" value="HTH_AraC-typ_CS"/>
</dbReference>
<protein>
    <submittedName>
        <fullName evidence="5">AraC family transcriptional regulator</fullName>
    </submittedName>
</protein>
<evidence type="ECO:0000313" key="8">
    <source>
        <dbReference type="Proteomes" id="UP000248729"/>
    </source>
</evidence>
<dbReference type="PRINTS" id="PR00032">
    <property type="entry name" value="HTHARAC"/>
</dbReference>
<dbReference type="AlphaFoldDB" id="A0A2J8HTD7"/>
<comment type="caution">
    <text evidence="5">The sequence shown here is derived from an EMBL/GenBank/DDBJ whole genome shotgun (WGS) entry which is preliminary data.</text>
</comment>
<keyword evidence="1" id="KW-0805">Transcription regulation</keyword>
<dbReference type="PROSITE" id="PS00041">
    <property type="entry name" value="HTH_ARAC_FAMILY_1"/>
    <property type="match status" value="1"/>
</dbReference>
<dbReference type="OrthoDB" id="9803764at2"/>
<dbReference type="Pfam" id="PF12833">
    <property type="entry name" value="HTH_18"/>
    <property type="match status" value="1"/>
</dbReference>
<name>A0A2J8HTD7_VIBDI</name>
<dbReference type="PANTHER" id="PTHR43280">
    <property type="entry name" value="ARAC-FAMILY TRANSCRIPTIONAL REGULATOR"/>
    <property type="match status" value="1"/>
</dbReference>
<dbReference type="RefSeq" id="WP_102967217.1">
    <property type="nucleotide sequence ID" value="NZ_POSJ01000001.1"/>
</dbReference>
<gene>
    <name evidence="5" type="ORF">C1N32_20190</name>
    <name evidence="6" type="ORF">DET48_13614</name>
</gene>
<dbReference type="InterPro" id="IPR020449">
    <property type="entry name" value="Tscrpt_reg_AraC-type_HTH"/>
</dbReference>
<organism evidence="5 7">
    <name type="scientific">Vibrio diazotrophicus</name>
    <dbReference type="NCBI Taxonomy" id="685"/>
    <lineage>
        <taxon>Bacteria</taxon>
        <taxon>Pseudomonadati</taxon>
        <taxon>Pseudomonadota</taxon>
        <taxon>Gammaproteobacteria</taxon>
        <taxon>Vibrionales</taxon>
        <taxon>Vibrionaceae</taxon>
        <taxon>Vibrio</taxon>
    </lineage>
</organism>
<dbReference type="InterPro" id="IPR037923">
    <property type="entry name" value="HTH-like"/>
</dbReference>
<dbReference type="PANTHER" id="PTHR43280:SF2">
    <property type="entry name" value="HTH-TYPE TRANSCRIPTIONAL REGULATOR EXSA"/>
    <property type="match status" value="1"/>
</dbReference>
<evidence type="ECO:0000259" key="4">
    <source>
        <dbReference type="PROSITE" id="PS01124"/>
    </source>
</evidence>
<reference evidence="6 8" key="2">
    <citation type="submission" date="2018-06" db="EMBL/GenBank/DDBJ databases">
        <title>Freshwater and sediment microbial communities from various areas in North America, analyzing microbe dynamics in response to fracking.</title>
        <authorList>
            <person name="Lamendella R."/>
        </authorList>
    </citation>
    <scope>NUCLEOTIDE SEQUENCE [LARGE SCALE GENOMIC DNA]</scope>
    <source>
        <strain evidence="6 8">99A</strain>
    </source>
</reference>
<feature type="domain" description="HTH araC/xylS-type" evidence="4">
    <location>
        <begin position="195"/>
        <end position="293"/>
    </location>
</feature>
<evidence type="ECO:0000256" key="1">
    <source>
        <dbReference type="ARBA" id="ARBA00023015"/>
    </source>
</evidence>
<evidence type="ECO:0000256" key="3">
    <source>
        <dbReference type="ARBA" id="ARBA00023163"/>
    </source>
</evidence>
<dbReference type="SMART" id="SM00342">
    <property type="entry name" value="HTH_ARAC"/>
    <property type="match status" value="1"/>
</dbReference>
<proteinExistence type="predicted"/>
<evidence type="ECO:0000313" key="5">
    <source>
        <dbReference type="EMBL" id="PNI01525.1"/>
    </source>
</evidence>
<dbReference type="Gene3D" id="1.10.10.60">
    <property type="entry name" value="Homeodomain-like"/>
    <property type="match status" value="2"/>
</dbReference>
<dbReference type="InterPro" id="IPR009057">
    <property type="entry name" value="Homeodomain-like_sf"/>
</dbReference>
<dbReference type="PROSITE" id="PS01124">
    <property type="entry name" value="HTH_ARAC_FAMILY_2"/>
    <property type="match status" value="1"/>
</dbReference>
<dbReference type="Proteomes" id="UP000248729">
    <property type="component" value="Unassembled WGS sequence"/>
</dbReference>
<dbReference type="SUPFAM" id="SSF51215">
    <property type="entry name" value="Regulatory protein AraC"/>
    <property type="match status" value="1"/>
</dbReference>
<dbReference type="SUPFAM" id="SSF46689">
    <property type="entry name" value="Homeodomain-like"/>
    <property type="match status" value="2"/>
</dbReference>
<reference evidence="5 7" key="1">
    <citation type="submission" date="2018-01" db="EMBL/GenBank/DDBJ databases">
        <title>Draft genome sequences of six Vibrio diazotrophicus strains isolated from deep-sea sediments of the Baltic Sea.</title>
        <authorList>
            <person name="Castillo D."/>
            <person name="Vandieken V."/>
            <person name="Chiang O."/>
            <person name="Middelboe M."/>
        </authorList>
    </citation>
    <scope>NUCLEOTIDE SEQUENCE [LARGE SCALE GENOMIC DNA]</scope>
    <source>
        <strain evidence="5 7">60.27F</strain>
    </source>
</reference>
<dbReference type="InterPro" id="IPR018060">
    <property type="entry name" value="HTH_AraC"/>
</dbReference>
<keyword evidence="3" id="KW-0804">Transcription</keyword>
<dbReference type="GO" id="GO:0043565">
    <property type="term" value="F:sequence-specific DNA binding"/>
    <property type="evidence" value="ECO:0007669"/>
    <property type="project" value="InterPro"/>
</dbReference>
<evidence type="ECO:0000313" key="6">
    <source>
        <dbReference type="EMBL" id="RAS57177.1"/>
    </source>
</evidence>
<dbReference type="GO" id="GO:0003700">
    <property type="term" value="F:DNA-binding transcription factor activity"/>
    <property type="evidence" value="ECO:0007669"/>
    <property type="project" value="InterPro"/>
</dbReference>
<keyword evidence="2" id="KW-0238">DNA-binding</keyword>
<dbReference type="Proteomes" id="UP000236449">
    <property type="component" value="Unassembled WGS sequence"/>
</dbReference>
<dbReference type="EMBL" id="QLTR01000036">
    <property type="protein sequence ID" value="RAS57177.1"/>
    <property type="molecule type" value="Genomic_DNA"/>
</dbReference>
<evidence type="ECO:0000313" key="7">
    <source>
        <dbReference type="Proteomes" id="UP000236449"/>
    </source>
</evidence>
<evidence type="ECO:0000256" key="2">
    <source>
        <dbReference type="ARBA" id="ARBA00023125"/>
    </source>
</evidence>
<accession>A0A2J8HTD7</accession>